<proteinExistence type="predicted"/>
<protein>
    <submittedName>
        <fullName evidence="1">RCG60909</fullName>
    </submittedName>
</protein>
<accession>A6JKP9</accession>
<sequence>MGTGWPHHACAGSDSILYPYAVRLRLKPGRYYRRGKFVVIG</sequence>
<evidence type="ECO:0000313" key="2">
    <source>
        <dbReference type="Proteomes" id="UP000234681"/>
    </source>
</evidence>
<dbReference type="Proteomes" id="UP000234681">
    <property type="component" value="Chromosome 20"/>
</dbReference>
<dbReference type="AlphaFoldDB" id="A6JKP9"/>
<reference evidence="2" key="1">
    <citation type="submission" date="2005-09" db="EMBL/GenBank/DDBJ databases">
        <authorList>
            <person name="Mural R.J."/>
            <person name="Li P.W."/>
            <person name="Adams M.D."/>
            <person name="Amanatides P.G."/>
            <person name="Baden-Tillson H."/>
            <person name="Barnstead M."/>
            <person name="Chin S.H."/>
            <person name="Dew I."/>
            <person name="Evans C.A."/>
            <person name="Ferriera S."/>
            <person name="Flanigan M."/>
            <person name="Fosler C."/>
            <person name="Glodek A."/>
            <person name="Gu Z."/>
            <person name="Holt R.A."/>
            <person name="Jennings D."/>
            <person name="Kraft C.L."/>
            <person name="Lu F."/>
            <person name="Nguyen T."/>
            <person name="Nusskern D.R."/>
            <person name="Pfannkoch C.M."/>
            <person name="Sitter C."/>
            <person name="Sutton G.G."/>
            <person name="Venter J.C."/>
            <person name="Wang Z."/>
            <person name="Woodage T."/>
            <person name="Zheng X.H."/>
            <person name="Zhong F."/>
        </authorList>
    </citation>
    <scope>NUCLEOTIDE SEQUENCE [LARGE SCALE GENOMIC DNA]</scope>
    <source>
        <strain>BN</strain>
        <strain evidence="2">Sprague-Dawley</strain>
    </source>
</reference>
<dbReference type="EMBL" id="CH473988">
    <property type="protein sequence ID" value="EDL97265.1"/>
    <property type="molecule type" value="Genomic_DNA"/>
</dbReference>
<organism evidence="1 2">
    <name type="scientific">Rattus norvegicus</name>
    <name type="common">Rat</name>
    <dbReference type="NCBI Taxonomy" id="10116"/>
    <lineage>
        <taxon>Eukaryota</taxon>
        <taxon>Metazoa</taxon>
        <taxon>Chordata</taxon>
        <taxon>Craniata</taxon>
        <taxon>Vertebrata</taxon>
        <taxon>Euteleostomi</taxon>
        <taxon>Mammalia</taxon>
        <taxon>Eutheria</taxon>
        <taxon>Euarchontoglires</taxon>
        <taxon>Glires</taxon>
        <taxon>Rodentia</taxon>
        <taxon>Myomorpha</taxon>
        <taxon>Muroidea</taxon>
        <taxon>Muridae</taxon>
        <taxon>Murinae</taxon>
        <taxon>Rattus</taxon>
    </lineage>
</organism>
<name>A6JKP9_RAT</name>
<gene>
    <name evidence="1" type="ORF">rCG_60909</name>
</gene>
<evidence type="ECO:0000313" key="1">
    <source>
        <dbReference type="EMBL" id="EDL97265.1"/>
    </source>
</evidence>